<organism evidence="1 2">
    <name type="scientific">Gottfriedia solisilvae</name>
    <dbReference type="NCBI Taxonomy" id="1516104"/>
    <lineage>
        <taxon>Bacteria</taxon>
        <taxon>Bacillati</taxon>
        <taxon>Bacillota</taxon>
        <taxon>Bacilli</taxon>
        <taxon>Bacillales</taxon>
        <taxon>Bacillaceae</taxon>
        <taxon>Gottfriedia</taxon>
    </lineage>
</organism>
<dbReference type="Proteomes" id="UP000626244">
    <property type="component" value="Unassembled WGS sequence"/>
</dbReference>
<dbReference type="InterPro" id="IPR025613">
    <property type="entry name" value="YlbE"/>
</dbReference>
<reference evidence="2" key="1">
    <citation type="journal article" date="2019" name="Int. J. Syst. Evol. Microbiol.">
        <title>The Global Catalogue of Microorganisms (GCM) 10K type strain sequencing project: providing services to taxonomists for standard genome sequencing and annotation.</title>
        <authorList>
            <consortium name="The Broad Institute Genomics Platform"/>
            <consortium name="The Broad Institute Genome Sequencing Center for Infectious Disease"/>
            <person name="Wu L."/>
            <person name="Ma J."/>
        </authorList>
    </citation>
    <scope>NUCLEOTIDE SEQUENCE [LARGE SCALE GENOMIC DNA]</scope>
    <source>
        <strain evidence="2">CGMCC 1.14993</strain>
    </source>
</reference>
<dbReference type="EMBL" id="BMHB01000001">
    <property type="protein sequence ID" value="GGI14476.1"/>
    <property type="molecule type" value="Genomic_DNA"/>
</dbReference>
<keyword evidence="2" id="KW-1185">Reference proteome</keyword>
<sequence length="94" mass="11213">MRKDVLDFLQSDEEYIKFIRQQPKWYRKLSRNPELVEDFRLASLEFFGKTIPQRVDKLQNQVQMASFMIDMFQVLKEQQGQSSTSDSDDATENE</sequence>
<dbReference type="RefSeq" id="WP_088000207.1">
    <property type="nucleotide sequence ID" value="NZ_BMHB01000001.1"/>
</dbReference>
<evidence type="ECO:0000313" key="1">
    <source>
        <dbReference type="EMBL" id="GGI14476.1"/>
    </source>
</evidence>
<dbReference type="OrthoDB" id="1646085at2"/>
<name>A0A8J3EZI7_9BACI</name>
<dbReference type="Pfam" id="PF14003">
    <property type="entry name" value="YlbE"/>
    <property type="match status" value="1"/>
</dbReference>
<proteinExistence type="predicted"/>
<dbReference type="AlphaFoldDB" id="A0A8J3EZI7"/>
<evidence type="ECO:0008006" key="3">
    <source>
        <dbReference type="Google" id="ProtNLM"/>
    </source>
</evidence>
<accession>A0A8J3EZI7</accession>
<evidence type="ECO:0000313" key="2">
    <source>
        <dbReference type="Proteomes" id="UP000626244"/>
    </source>
</evidence>
<protein>
    <recommendedName>
        <fullName evidence="3">YlbE-like protein</fullName>
    </recommendedName>
</protein>
<gene>
    <name evidence="1" type="ORF">GCM10007380_23130</name>
</gene>
<comment type="caution">
    <text evidence="1">The sequence shown here is derived from an EMBL/GenBank/DDBJ whole genome shotgun (WGS) entry which is preliminary data.</text>
</comment>